<feature type="compositionally biased region" description="Basic and acidic residues" evidence="2">
    <location>
        <begin position="366"/>
        <end position="387"/>
    </location>
</feature>
<accession>A0A3M7T7L4</accession>
<gene>
    <name evidence="4" type="ORF">BpHYR1_020660</name>
</gene>
<feature type="region of interest" description="Disordered" evidence="2">
    <location>
        <begin position="250"/>
        <end position="286"/>
    </location>
</feature>
<dbReference type="AlphaFoldDB" id="A0A3M7T7L4"/>
<dbReference type="PROSITE" id="PS50157">
    <property type="entry name" value="ZINC_FINGER_C2H2_2"/>
    <property type="match status" value="1"/>
</dbReference>
<feature type="compositionally biased region" description="Polar residues" evidence="2">
    <location>
        <begin position="158"/>
        <end position="167"/>
    </location>
</feature>
<feature type="region of interest" description="Disordered" evidence="2">
    <location>
        <begin position="362"/>
        <end position="387"/>
    </location>
</feature>
<dbReference type="PROSITE" id="PS00028">
    <property type="entry name" value="ZINC_FINGER_C2H2_1"/>
    <property type="match status" value="1"/>
</dbReference>
<dbReference type="InterPro" id="IPR040436">
    <property type="entry name" value="Disconnected-like"/>
</dbReference>
<dbReference type="PANTHER" id="PTHR15021:SF0">
    <property type="entry name" value="DISCO-RELATED, ISOFORM A-RELATED"/>
    <property type="match status" value="1"/>
</dbReference>
<dbReference type="SMART" id="SM00355">
    <property type="entry name" value="ZnF_C2H2"/>
    <property type="match status" value="2"/>
</dbReference>
<dbReference type="EMBL" id="REGN01000174">
    <property type="protein sequence ID" value="RNA43810.1"/>
    <property type="molecule type" value="Genomic_DNA"/>
</dbReference>
<dbReference type="PANTHER" id="PTHR15021">
    <property type="entry name" value="DISCONNECTED-RELATED"/>
    <property type="match status" value="1"/>
</dbReference>
<dbReference type="GO" id="GO:0008270">
    <property type="term" value="F:zinc ion binding"/>
    <property type="evidence" value="ECO:0007669"/>
    <property type="project" value="UniProtKB-KW"/>
</dbReference>
<feature type="region of interest" description="Disordered" evidence="2">
    <location>
        <begin position="404"/>
        <end position="426"/>
    </location>
</feature>
<keyword evidence="1" id="KW-0862">Zinc</keyword>
<keyword evidence="1" id="KW-0479">Metal-binding</keyword>
<proteinExistence type="predicted"/>
<feature type="compositionally biased region" description="Low complexity" evidence="2">
    <location>
        <begin position="168"/>
        <end position="180"/>
    </location>
</feature>
<evidence type="ECO:0000313" key="4">
    <source>
        <dbReference type="EMBL" id="RNA43810.1"/>
    </source>
</evidence>
<feature type="compositionally biased region" description="Polar residues" evidence="2">
    <location>
        <begin position="275"/>
        <end position="286"/>
    </location>
</feature>
<comment type="caution">
    <text evidence="4">The sequence shown here is derived from an EMBL/GenBank/DDBJ whole genome shotgun (WGS) entry which is preliminary data.</text>
</comment>
<dbReference type="Proteomes" id="UP000276133">
    <property type="component" value="Unassembled WGS sequence"/>
</dbReference>
<reference evidence="4 5" key="1">
    <citation type="journal article" date="2018" name="Sci. Rep.">
        <title>Genomic signatures of local adaptation to the degree of environmental predictability in rotifers.</title>
        <authorList>
            <person name="Franch-Gras L."/>
            <person name="Hahn C."/>
            <person name="Garcia-Roger E.M."/>
            <person name="Carmona M.J."/>
            <person name="Serra M."/>
            <person name="Gomez A."/>
        </authorList>
    </citation>
    <scope>NUCLEOTIDE SEQUENCE [LARGE SCALE GENOMIC DNA]</scope>
    <source>
        <strain evidence="4">HYR1</strain>
    </source>
</reference>
<evidence type="ECO:0000259" key="3">
    <source>
        <dbReference type="PROSITE" id="PS50157"/>
    </source>
</evidence>
<dbReference type="InterPro" id="IPR013087">
    <property type="entry name" value="Znf_C2H2_type"/>
</dbReference>
<feature type="region of interest" description="Disordered" evidence="2">
    <location>
        <begin position="101"/>
        <end position="200"/>
    </location>
</feature>
<keyword evidence="5" id="KW-1185">Reference proteome</keyword>
<sequence>MPSQSSQLGAGQSNSLANLMLPFMLGQGSPQQQQPALGSMAQQYLAAMAAAVSSSSLSQSAEFSPFMANPLLSLARRSAPVLPAGPFSALAALYNQQLAASNKADQSKSVKKPRKKKIVEVTHNLSATNDQDQDECDNTEVDEEEFVAFAEHDDDNDNSNLSGAKSTSSVNNSSVVSNSNECEASSKRRRPDLSQQGVLFSPSGKKRVQCHVCMKTFCDKGALKIHFSAVHLREMHKCTVAGCNMVFSSRRSRNRHSANPNPKLHMARPHPVSHRYQNTGPIISDDQPSMASVILAEVEKTVGSNLEEPTDQQDQPHTQDYEANNDQAIDLSINREMNGLAKFNASQTSKRKSLNPMRISASCKSEPTEADKPNLSHAESQGEHDYEHLAKKQKSNEYQIGKCTSLSSSFSPASTSTSSVSSESPV</sequence>
<evidence type="ECO:0000256" key="1">
    <source>
        <dbReference type="PROSITE-ProRule" id="PRU00042"/>
    </source>
</evidence>
<organism evidence="4 5">
    <name type="scientific">Brachionus plicatilis</name>
    <name type="common">Marine rotifer</name>
    <name type="synonym">Brachionus muelleri</name>
    <dbReference type="NCBI Taxonomy" id="10195"/>
    <lineage>
        <taxon>Eukaryota</taxon>
        <taxon>Metazoa</taxon>
        <taxon>Spiralia</taxon>
        <taxon>Gnathifera</taxon>
        <taxon>Rotifera</taxon>
        <taxon>Eurotatoria</taxon>
        <taxon>Monogononta</taxon>
        <taxon>Pseudotrocha</taxon>
        <taxon>Ploima</taxon>
        <taxon>Brachionidae</taxon>
        <taxon>Brachionus</taxon>
    </lineage>
</organism>
<protein>
    <submittedName>
        <fullName evidence="4">Zinc finger basonuclin-2-like</fullName>
    </submittedName>
</protein>
<dbReference type="GO" id="GO:0006355">
    <property type="term" value="P:regulation of DNA-templated transcription"/>
    <property type="evidence" value="ECO:0007669"/>
    <property type="project" value="TreeGrafter"/>
</dbReference>
<dbReference type="OrthoDB" id="10070972at2759"/>
<dbReference type="GO" id="GO:0005634">
    <property type="term" value="C:nucleus"/>
    <property type="evidence" value="ECO:0007669"/>
    <property type="project" value="TreeGrafter"/>
</dbReference>
<dbReference type="Gene3D" id="3.30.160.60">
    <property type="entry name" value="Classic Zinc Finger"/>
    <property type="match status" value="1"/>
</dbReference>
<feature type="domain" description="C2H2-type" evidence="3">
    <location>
        <begin position="208"/>
        <end position="236"/>
    </location>
</feature>
<evidence type="ECO:0000256" key="2">
    <source>
        <dbReference type="SAM" id="MobiDB-lite"/>
    </source>
</evidence>
<keyword evidence="1" id="KW-0863">Zinc-finger</keyword>
<feature type="compositionally biased region" description="Acidic residues" evidence="2">
    <location>
        <begin position="131"/>
        <end position="157"/>
    </location>
</feature>
<name>A0A3M7T7L4_BRAPC</name>
<evidence type="ECO:0000313" key="5">
    <source>
        <dbReference type="Proteomes" id="UP000276133"/>
    </source>
</evidence>